<organism evidence="4 5">
    <name type="scientific">Mesorhizobium calcicola</name>
    <dbReference type="NCBI Taxonomy" id="1300310"/>
    <lineage>
        <taxon>Bacteria</taxon>
        <taxon>Pseudomonadati</taxon>
        <taxon>Pseudomonadota</taxon>
        <taxon>Alphaproteobacteria</taxon>
        <taxon>Hyphomicrobiales</taxon>
        <taxon>Phyllobacteriaceae</taxon>
        <taxon>Mesorhizobium</taxon>
    </lineage>
</organism>
<dbReference type="PANTHER" id="PTHR23028:SF53">
    <property type="entry name" value="ACYL_TRANSF_3 DOMAIN-CONTAINING PROTEIN"/>
    <property type="match status" value="1"/>
</dbReference>
<gene>
    <name evidence="4" type="ORF">ACFSQT_07880</name>
</gene>
<keyword evidence="4" id="KW-0808">Transferase</keyword>
<dbReference type="EC" id="2.3.-.-" evidence="4"/>
<name>A0ABW4W9H3_9HYPH</name>
<dbReference type="PANTHER" id="PTHR23028">
    <property type="entry name" value="ACETYLTRANSFERASE"/>
    <property type="match status" value="1"/>
</dbReference>
<dbReference type="Proteomes" id="UP001597349">
    <property type="component" value="Unassembled WGS sequence"/>
</dbReference>
<feature type="transmembrane region" description="Helical" evidence="2">
    <location>
        <begin position="142"/>
        <end position="164"/>
    </location>
</feature>
<feature type="transmembrane region" description="Helical" evidence="2">
    <location>
        <begin position="114"/>
        <end position="130"/>
    </location>
</feature>
<feature type="region of interest" description="Disordered" evidence="1">
    <location>
        <begin position="325"/>
        <end position="359"/>
    </location>
</feature>
<sequence>MQNNNERIFALDGLRGIAALSVLLQHFATDAPWHPLTFAWCGIIGVELFFVLSGFLMGRKYSTAPISGSAVIDFWVKRAARVLPLFFICVTAAYAWLLLTGRRLPFYGLQWDGWWLHYVFWAGQSVFWTIPREIQFYLVFPLIWWICQRLGNGANFLLLAAVAILQGAAISTPVLMQAAPLFLAGVVAGRVNLEPDKSYDVPFVALLILYVLSWPGMIDVLGLPKSLFGSTLYLVYLPSLVLVSTASPVAQRLLGRGVLRWHGDMSYSVYLLHLPIYFALKMWTPISLLPRPLWFGLTLIAVTIVSYYSFRYVETPLRRRISRLAPKPPADVPQQPVADGGVRSGQPARDEAMVARGFS</sequence>
<feature type="transmembrane region" description="Helical" evidence="2">
    <location>
        <begin position="201"/>
        <end position="221"/>
    </location>
</feature>
<keyword evidence="2" id="KW-1133">Transmembrane helix</keyword>
<dbReference type="InterPro" id="IPR002656">
    <property type="entry name" value="Acyl_transf_3_dom"/>
</dbReference>
<dbReference type="RefSeq" id="WP_379017965.1">
    <property type="nucleotide sequence ID" value="NZ_JBHUGY010000015.1"/>
</dbReference>
<accession>A0ABW4W9H3</accession>
<proteinExistence type="predicted"/>
<feature type="transmembrane region" description="Helical" evidence="2">
    <location>
        <begin position="170"/>
        <end position="189"/>
    </location>
</feature>
<keyword evidence="4" id="KW-0012">Acyltransferase</keyword>
<feature type="transmembrane region" description="Helical" evidence="2">
    <location>
        <begin position="79"/>
        <end position="99"/>
    </location>
</feature>
<evidence type="ECO:0000256" key="1">
    <source>
        <dbReference type="SAM" id="MobiDB-lite"/>
    </source>
</evidence>
<dbReference type="EMBL" id="JBHUGY010000015">
    <property type="protein sequence ID" value="MFD2053035.1"/>
    <property type="molecule type" value="Genomic_DNA"/>
</dbReference>
<evidence type="ECO:0000313" key="5">
    <source>
        <dbReference type="Proteomes" id="UP001597349"/>
    </source>
</evidence>
<reference evidence="5" key="1">
    <citation type="journal article" date="2019" name="Int. J. Syst. Evol. Microbiol.">
        <title>The Global Catalogue of Microorganisms (GCM) 10K type strain sequencing project: providing services to taxonomists for standard genome sequencing and annotation.</title>
        <authorList>
            <consortium name="The Broad Institute Genomics Platform"/>
            <consortium name="The Broad Institute Genome Sequencing Center for Infectious Disease"/>
            <person name="Wu L."/>
            <person name="Ma J."/>
        </authorList>
    </citation>
    <scope>NUCLEOTIDE SEQUENCE [LARGE SCALE GENOMIC DNA]</scope>
    <source>
        <strain evidence="5">CGMCC 1.16226</strain>
    </source>
</reference>
<keyword evidence="2" id="KW-0812">Transmembrane</keyword>
<feature type="transmembrane region" description="Helical" evidence="2">
    <location>
        <begin position="233"/>
        <end position="255"/>
    </location>
</feature>
<keyword evidence="5" id="KW-1185">Reference proteome</keyword>
<dbReference type="Pfam" id="PF01757">
    <property type="entry name" value="Acyl_transf_3"/>
    <property type="match status" value="1"/>
</dbReference>
<evidence type="ECO:0000313" key="4">
    <source>
        <dbReference type="EMBL" id="MFD2053035.1"/>
    </source>
</evidence>
<feature type="domain" description="Acyltransferase 3" evidence="3">
    <location>
        <begin position="10"/>
        <end position="308"/>
    </location>
</feature>
<protein>
    <submittedName>
        <fullName evidence="4">Acyltransferase family protein</fullName>
        <ecNumber evidence="4">2.3.-.-</ecNumber>
    </submittedName>
</protein>
<dbReference type="InterPro" id="IPR050879">
    <property type="entry name" value="Acyltransferase_3"/>
</dbReference>
<comment type="caution">
    <text evidence="4">The sequence shown here is derived from an EMBL/GenBank/DDBJ whole genome shotgun (WGS) entry which is preliminary data.</text>
</comment>
<feature type="transmembrane region" description="Helical" evidence="2">
    <location>
        <begin position="37"/>
        <end position="58"/>
    </location>
</feature>
<evidence type="ECO:0000256" key="2">
    <source>
        <dbReference type="SAM" id="Phobius"/>
    </source>
</evidence>
<keyword evidence="2" id="KW-0472">Membrane</keyword>
<evidence type="ECO:0000259" key="3">
    <source>
        <dbReference type="Pfam" id="PF01757"/>
    </source>
</evidence>
<feature type="transmembrane region" description="Helical" evidence="2">
    <location>
        <begin position="267"/>
        <end position="286"/>
    </location>
</feature>
<dbReference type="GO" id="GO:0016746">
    <property type="term" value="F:acyltransferase activity"/>
    <property type="evidence" value="ECO:0007669"/>
    <property type="project" value="UniProtKB-KW"/>
</dbReference>
<feature type="transmembrane region" description="Helical" evidence="2">
    <location>
        <begin position="292"/>
        <end position="310"/>
    </location>
</feature>